<organism evidence="2">
    <name type="scientific">Pectinophora gossypiella</name>
    <name type="common">Cotton pink bollworm</name>
    <name type="synonym">Depressaria gossypiella</name>
    <dbReference type="NCBI Taxonomy" id="13191"/>
    <lineage>
        <taxon>Eukaryota</taxon>
        <taxon>Metazoa</taxon>
        <taxon>Ecdysozoa</taxon>
        <taxon>Arthropoda</taxon>
        <taxon>Hexapoda</taxon>
        <taxon>Insecta</taxon>
        <taxon>Pterygota</taxon>
        <taxon>Neoptera</taxon>
        <taxon>Endopterygota</taxon>
        <taxon>Lepidoptera</taxon>
        <taxon>Glossata</taxon>
        <taxon>Ditrysia</taxon>
        <taxon>Gelechioidea</taxon>
        <taxon>Gelechiidae</taxon>
        <taxon>Apatetrinae</taxon>
        <taxon>Pectinophora</taxon>
    </lineage>
</organism>
<evidence type="ECO:0000313" key="2">
    <source>
        <dbReference type="EMBL" id="JAT85553.1"/>
    </source>
</evidence>
<protein>
    <submittedName>
        <fullName evidence="2">Uncharacterized protein</fullName>
    </submittedName>
</protein>
<name>A0A1E1WEY8_PECGO</name>
<gene>
    <name evidence="2" type="ORF">g.19229</name>
</gene>
<feature type="compositionally biased region" description="Basic and acidic residues" evidence="1">
    <location>
        <begin position="43"/>
        <end position="69"/>
    </location>
</feature>
<sequence>RRQDMSRRTWWRRKEVKRNALTMYDLIFYNPTTNPIIPDQDEINAKEANAKEEAERNAKPPPSEEKADDPPAAAPVPQIKLGPNGEIILDESSLVIKQSDANRKVSSVVREGSWAG</sequence>
<dbReference type="AlphaFoldDB" id="A0A1E1WEY8"/>
<feature type="non-terminal residue" evidence="2">
    <location>
        <position position="1"/>
    </location>
</feature>
<proteinExistence type="predicted"/>
<feature type="region of interest" description="Disordered" evidence="1">
    <location>
        <begin position="33"/>
        <end position="84"/>
    </location>
</feature>
<accession>A0A1E1WEY8</accession>
<evidence type="ECO:0000256" key="1">
    <source>
        <dbReference type="SAM" id="MobiDB-lite"/>
    </source>
</evidence>
<reference evidence="2" key="1">
    <citation type="submission" date="2015-09" db="EMBL/GenBank/DDBJ databases">
        <title>De novo assembly of Pectinophora gossypiella (Pink Bollworm) gut transcriptome.</title>
        <authorList>
            <person name="Tassone E.E."/>
        </authorList>
    </citation>
    <scope>NUCLEOTIDE SEQUENCE</scope>
</reference>
<dbReference type="OrthoDB" id="272624at2759"/>
<feature type="non-terminal residue" evidence="2">
    <location>
        <position position="116"/>
    </location>
</feature>
<dbReference type="EMBL" id="GDQN01005501">
    <property type="protein sequence ID" value="JAT85553.1"/>
    <property type="molecule type" value="Transcribed_RNA"/>
</dbReference>